<dbReference type="Proteomes" id="UP001501074">
    <property type="component" value="Unassembled WGS sequence"/>
</dbReference>
<evidence type="ECO:0000313" key="2">
    <source>
        <dbReference type="Proteomes" id="UP001501074"/>
    </source>
</evidence>
<comment type="caution">
    <text evidence="1">The sequence shown here is derived from an EMBL/GenBank/DDBJ whole genome shotgun (WGS) entry which is preliminary data.</text>
</comment>
<keyword evidence="2" id="KW-1185">Reference proteome</keyword>
<dbReference type="EMBL" id="BAAAZO010000012">
    <property type="protein sequence ID" value="GAA3637103.1"/>
    <property type="molecule type" value="Genomic_DNA"/>
</dbReference>
<gene>
    <name evidence="1" type="ORF">GCM10022223_64770</name>
</gene>
<dbReference type="RefSeq" id="WP_231481643.1">
    <property type="nucleotide sequence ID" value="NZ_BAAAZO010000012.1"/>
</dbReference>
<proteinExistence type="predicted"/>
<organism evidence="1 2">
    <name type="scientific">Kineosporia mesophila</name>
    <dbReference type="NCBI Taxonomy" id="566012"/>
    <lineage>
        <taxon>Bacteria</taxon>
        <taxon>Bacillati</taxon>
        <taxon>Actinomycetota</taxon>
        <taxon>Actinomycetes</taxon>
        <taxon>Kineosporiales</taxon>
        <taxon>Kineosporiaceae</taxon>
        <taxon>Kineosporia</taxon>
    </lineage>
</organism>
<reference evidence="2" key="1">
    <citation type="journal article" date="2019" name="Int. J. Syst. Evol. Microbiol.">
        <title>The Global Catalogue of Microorganisms (GCM) 10K type strain sequencing project: providing services to taxonomists for standard genome sequencing and annotation.</title>
        <authorList>
            <consortium name="The Broad Institute Genomics Platform"/>
            <consortium name="The Broad Institute Genome Sequencing Center for Infectious Disease"/>
            <person name="Wu L."/>
            <person name="Ma J."/>
        </authorList>
    </citation>
    <scope>NUCLEOTIDE SEQUENCE [LARGE SCALE GENOMIC DNA]</scope>
    <source>
        <strain evidence="2">JCM 16902</strain>
    </source>
</reference>
<evidence type="ECO:0000313" key="1">
    <source>
        <dbReference type="EMBL" id="GAA3637103.1"/>
    </source>
</evidence>
<accession>A0ABP7AQ84</accession>
<sequence length="202" mass="20486">MNFSKINRKAAVVGILAIAGIGGGAAYAYPSGVPLTISASAVRVDDSNSTLTVTLGNADPRCSTAVTVNGAPFVTLGPGQTTASGPATTGSGRNRVRARTIDCALKESARSDFVVPNAVLTGPTSAVVKEQVRFSLTGLEPGLDVTVQAVKVGGGATYSDTDISNRRGEAKVRLKFKVKGTYVVTASINGSAVGNSITITVN</sequence>
<protein>
    <submittedName>
        <fullName evidence="1">Uncharacterized protein</fullName>
    </submittedName>
</protein>
<name>A0ABP7AQ84_9ACTN</name>